<dbReference type="AlphaFoldDB" id="Q13GR4"/>
<dbReference type="InterPro" id="IPR036188">
    <property type="entry name" value="FAD/NAD-bd_sf"/>
</dbReference>
<dbReference type="Gene3D" id="3.50.50.60">
    <property type="entry name" value="FAD/NAD(P)-binding domain"/>
    <property type="match status" value="1"/>
</dbReference>
<organism evidence="2 3">
    <name type="scientific">Paraburkholderia xenovorans (strain LB400)</name>
    <dbReference type="NCBI Taxonomy" id="266265"/>
    <lineage>
        <taxon>Bacteria</taxon>
        <taxon>Pseudomonadati</taxon>
        <taxon>Pseudomonadota</taxon>
        <taxon>Betaproteobacteria</taxon>
        <taxon>Burkholderiales</taxon>
        <taxon>Burkholderiaceae</taxon>
        <taxon>Paraburkholderia</taxon>
    </lineage>
</organism>
<comment type="similarity">
    <text evidence="1">Belongs to the GMC oxidoreductase family.</text>
</comment>
<name>Q13GR4_PARXL</name>
<dbReference type="EMBL" id="CP000272">
    <property type="protein sequence ID" value="ABE36725.1"/>
    <property type="molecule type" value="Genomic_DNA"/>
</dbReference>
<dbReference type="GO" id="GO:0016491">
    <property type="term" value="F:oxidoreductase activity"/>
    <property type="evidence" value="ECO:0007669"/>
    <property type="project" value="TreeGrafter"/>
</dbReference>
<evidence type="ECO:0000256" key="1">
    <source>
        <dbReference type="ARBA" id="ARBA00010790"/>
    </source>
</evidence>
<dbReference type="InterPro" id="IPR012132">
    <property type="entry name" value="GMC_OxRdtase"/>
</dbReference>
<dbReference type="PATRIC" id="fig|266265.5.peg.8609"/>
<dbReference type="Gene3D" id="3.30.410.40">
    <property type="match status" value="1"/>
</dbReference>
<sequence>MSSDPVATARLRCTSVPGSGARSRFLLKSHNINVVADRPGVGKNLTDHPSIAIASYLHPAARRNRLTRRHMVPGWRYSSQIGSAKHNMFAVASGQGAWHAVGKQIGSVLVIVDKTFSNSGEVTLRSADWRDEPSVDFRLLSGARDLERLADGFHRVAALHAYPAVSQITDWILKSISPTTSNASIDFIGDVALQISILKRTKATRQA</sequence>
<reference evidence="2 3" key="1">
    <citation type="journal article" date="2006" name="Proc. Natl. Acad. Sci. U.S.A.">
        <title>Burkholderia xenovorans LB400 harbors a multi-replicon, 9.73-Mbp genome shaped for versatility.</title>
        <authorList>
            <person name="Chain P.S."/>
            <person name="Denef V.J."/>
            <person name="Konstantinidis K.T."/>
            <person name="Vergez L.M."/>
            <person name="Agullo L."/>
            <person name="Reyes V.L."/>
            <person name="Hauser L."/>
            <person name="Cordova M."/>
            <person name="Gomez L."/>
            <person name="Gonzalez M."/>
            <person name="Land M."/>
            <person name="Lao V."/>
            <person name="Larimer F."/>
            <person name="LiPuma J.J."/>
            <person name="Mahenthiralingam E."/>
            <person name="Malfatti S.A."/>
            <person name="Marx C.J."/>
            <person name="Parnell J.J."/>
            <person name="Ramette A."/>
            <person name="Richardson P."/>
            <person name="Seeger M."/>
            <person name="Smith D."/>
            <person name="Spilker T."/>
            <person name="Sul W.J."/>
            <person name="Tsoi T.V."/>
            <person name="Ulrich L.E."/>
            <person name="Zhulin I.B."/>
            <person name="Tiedje J.M."/>
        </authorList>
    </citation>
    <scope>NUCLEOTIDE SEQUENCE [LARGE SCALE GENOMIC DNA]</scope>
    <source>
        <strain evidence="2 3">LB400</strain>
    </source>
</reference>
<evidence type="ECO:0008006" key="4">
    <source>
        <dbReference type="Google" id="ProtNLM"/>
    </source>
</evidence>
<dbReference type="eggNOG" id="COG2303">
    <property type="taxonomic scope" value="Bacteria"/>
</dbReference>
<dbReference type="SUPFAM" id="SSF54373">
    <property type="entry name" value="FAD-linked reductases, C-terminal domain"/>
    <property type="match status" value="1"/>
</dbReference>
<dbReference type="OrthoDB" id="9785276at2"/>
<gene>
    <name evidence="2" type="ORF">Bxe_C0846</name>
</gene>
<dbReference type="PANTHER" id="PTHR11552:SF147">
    <property type="entry name" value="CHOLINE DEHYDROGENASE, MITOCHONDRIAL"/>
    <property type="match status" value="1"/>
</dbReference>
<evidence type="ECO:0000313" key="3">
    <source>
        <dbReference type="Proteomes" id="UP000001817"/>
    </source>
</evidence>
<protein>
    <recommendedName>
        <fullName evidence="4">Glucose-methanol-choline oxidoreductase N-terminal domain-containing protein</fullName>
    </recommendedName>
</protein>
<dbReference type="GO" id="GO:0050660">
    <property type="term" value="F:flavin adenine dinucleotide binding"/>
    <property type="evidence" value="ECO:0007669"/>
    <property type="project" value="InterPro"/>
</dbReference>
<dbReference type="KEGG" id="bxb:DR64_7600"/>
<proteinExistence type="inferred from homology"/>
<dbReference type="RefSeq" id="WP_011493976.1">
    <property type="nucleotide sequence ID" value="NC_007953.1"/>
</dbReference>
<dbReference type="KEGG" id="bxe:Bxe_C0846"/>
<keyword evidence="3" id="KW-1185">Reference proteome</keyword>
<dbReference type="STRING" id="266265.Bxe_C0846"/>
<accession>Q13GR4</accession>
<evidence type="ECO:0000313" key="2">
    <source>
        <dbReference type="EMBL" id="ABE36725.1"/>
    </source>
</evidence>
<dbReference type="PANTHER" id="PTHR11552">
    <property type="entry name" value="GLUCOSE-METHANOL-CHOLINE GMC OXIDOREDUCTASE"/>
    <property type="match status" value="1"/>
</dbReference>
<dbReference type="Proteomes" id="UP000001817">
    <property type="component" value="Chromosome 3"/>
</dbReference>